<dbReference type="PANTHER" id="PTHR45093:SF2">
    <property type="entry name" value="LISH DOMAIN-CONTAINING PROTEIN"/>
    <property type="match status" value="1"/>
</dbReference>
<feature type="compositionally biased region" description="Low complexity" evidence="5">
    <location>
        <begin position="160"/>
        <end position="177"/>
    </location>
</feature>
<dbReference type="GO" id="GO:0005634">
    <property type="term" value="C:nucleus"/>
    <property type="evidence" value="ECO:0007669"/>
    <property type="project" value="UniProtKB-SubCell"/>
</dbReference>
<feature type="compositionally biased region" description="Low complexity" evidence="5">
    <location>
        <begin position="678"/>
        <end position="687"/>
    </location>
</feature>
<name>A0A165I2C5_XYLHT</name>
<feature type="compositionally biased region" description="Polar residues" evidence="5">
    <location>
        <begin position="563"/>
        <end position="578"/>
    </location>
</feature>
<evidence type="ECO:0000313" key="7">
    <source>
        <dbReference type="Proteomes" id="UP000076632"/>
    </source>
</evidence>
<feature type="compositionally biased region" description="Polar residues" evidence="5">
    <location>
        <begin position="76"/>
        <end position="86"/>
    </location>
</feature>
<evidence type="ECO:0000256" key="4">
    <source>
        <dbReference type="ARBA" id="ARBA00023242"/>
    </source>
</evidence>
<dbReference type="STRING" id="1328760.A0A165I2C5"/>
<evidence type="ECO:0000256" key="1">
    <source>
        <dbReference type="ARBA" id="ARBA00004123"/>
    </source>
</evidence>
<feature type="region of interest" description="Disordered" evidence="5">
    <location>
        <begin position="149"/>
        <end position="177"/>
    </location>
</feature>
<feature type="compositionally biased region" description="Polar residues" evidence="5">
    <location>
        <begin position="703"/>
        <end position="714"/>
    </location>
</feature>
<dbReference type="PANTHER" id="PTHR45093">
    <property type="entry name" value="TRANSCRIPTION ACTIVATOR MSS11"/>
    <property type="match status" value="1"/>
</dbReference>
<feature type="region of interest" description="Disordered" evidence="5">
    <location>
        <begin position="219"/>
        <end position="302"/>
    </location>
</feature>
<feature type="compositionally biased region" description="Pro residues" evidence="5">
    <location>
        <begin position="688"/>
        <end position="698"/>
    </location>
</feature>
<keyword evidence="2" id="KW-0805">Transcription regulation</keyword>
<evidence type="ECO:0000256" key="5">
    <source>
        <dbReference type="SAM" id="MobiDB-lite"/>
    </source>
</evidence>
<reference evidence="6 7" key="1">
    <citation type="journal article" date="2016" name="Fungal Biol.">
        <title>The genome of Xylona heveae provides a window into fungal endophytism.</title>
        <authorList>
            <person name="Gazis R."/>
            <person name="Kuo A."/>
            <person name="Riley R."/>
            <person name="LaButti K."/>
            <person name="Lipzen A."/>
            <person name="Lin J."/>
            <person name="Amirebrahimi M."/>
            <person name="Hesse C.N."/>
            <person name="Spatafora J.W."/>
            <person name="Henrissat B."/>
            <person name="Hainaut M."/>
            <person name="Grigoriev I.V."/>
            <person name="Hibbett D.S."/>
        </authorList>
    </citation>
    <scope>NUCLEOTIDE SEQUENCE [LARGE SCALE GENOMIC DNA]</scope>
    <source>
        <strain evidence="6 7">TC161</strain>
    </source>
</reference>
<proteinExistence type="predicted"/>
<dbReference type="GeneID" id="28900023"/>
<feature type="region of interest" description="Disordered" evidence="5">
    <location>
        <begin position="359"/>
        <end position="394"/>
    </location>
</feature>
<feature type="compositionally biased region" description="Pro residues" evidence="5">
    <location>
        <begin position="745"/>
        <end position="757"/>
    </location>
</feature>
<dbReference type="AlphaFoldDB" id="A0A165I2C5"/>
<keyword evidence="3" id="KW-0804">Transcription</keyword>
<dbReference type="InterPro" id="IPR006594">
    <property type="entry name" value="LisH"/>
</dbReference>
<dbReference type="EMBL" id="KV407456">
    <property type="protein sequence ID" value="KZF24265.1"/>
    <property type="molecule type" value="Genomic_DNA"/>
</dbReference>
<keyword evidence="7" id="KW-1185">Reference proteome</keyword>
<feature type="compositionally biased region" description="Basic and acidic residues" evidence="5">
    <location>
        <begin position="106"/>
        <end position="117"/>
    </location>
</feature>
<evidence type="ECO:0000256" key="3">
    <source>
        <dbReference type="ARBA" id="ARBA00023163"/>
    </source>
</evidence>
<feature type="compositionally biased region" description="Low complexity" evidence="5">
    <location>
        <begin position="228"/>
        <end position="243"/>
    </location>
</feature>
<accession>A0A165I2C5</accession>
<feature type="compositionally biased region" description="Polar residues" evidence="5">
    <location>
        <begin position="369"/>
        <end position="378"/>
    </location>
</feature>
<evidence type="ECO:0000313" key="6">
    <source>
        <dbReference type="EMBL" id="KZF24265.1"/>
    </source>
</evidence>
<dbReference type="RefSeq" id="XP_018189820.1">
    <property type="nucleotide sequence ID" value="XM_018334886.1"/>
</dbReference>
<evidence type="ECO:0000256" key="2">
    <source>
        <dbReference type="ARBA" id="ARBA00023015"/>
    </source>
</evidence>
<dbReference type="OMA" id="NMAPHFF"/>
<feature type="compositionally biased region" description="Low complexity" evidence="5">
    <location>
        <begin position="285"/>
        <end position="302"/>
    </location>
</feature>
<dbReference type="Proteomes" id="UP000076632">
    <property type="component" value="Unassembled WGS sequence"/>
</dbReference>
<gene>
    <name evidence="6" type="ORF">L228DRAFT_266612</name>
</gene>
<feature type="region of interest" description="Disordered" evidence="5">
    <location>
        <begin position="441"/>
        <end position="526"/>
    </location>
</feature>
<dbReference type="PROSITE" id="PS50896">
    <property type="entry name" value="LISH"/>
    <property type="match status" value="1"/>
</dbReference>
<dbReference type="OrthoDB" id="5600002at2759"/>
<sequence length="828" mass="88355">MAALNAVGGPVGGMPVMNNGAAGVPRPSNASAVGINAQHVNTPEISRMQLNTYIYDYFLKNELYDCARALLQSDANLNTTPPTKTSPGRRRQDGNVNGVDENAMDTDSKDDVKRPDDLPTPNVPPLCPGNSFLFDWWCLFWDIFHSQRRKPKPSGGGPVEQYMQHTQQQTRMRQEQQSQLMRQMNPGMMPNMQYQNMMMRGMQANGMNLAQNELQRKALQNSRNATPQQMAKTQQQMLQQQMQRDNSDLDINGQPRPPSPSSGENAPSPSKRPRLDGTPFNGQAMGPNGRGQPQGMPGQPMNNANAAQLLIQNGINPGTLTQSQFQSFQQQNPAVQQKSITVYAQNLANHQRTALNNQTLQKGLPNPNGVPTQGSPMMQQGADPQGLGSLSDFYAAGSPAQMRGMQAPNGQGGNHALQDYQMQLMLLEQQNKKRLLLARHEQDSQNRDGQPIPGQPGMVPPGMSPQGSRSGPSPTPNEMKLRTPKIGGQAGLPGSPLPDGTMPQARGSPAAMNFNPAGQIPPEMAPQFYHQVKAMGENITGAVPNGAVMRPPSSHPQGFANPPLNQQQLEAMARQQSAARLPSGNWQPGPQGAPMMQQPPPNQQQQPQPMGTPQQRNAMPPPQAPAGGGAQTGRTQPSSPQQPAAPPTPQQQNKANPKSKKDAKEPRKRTQKKGAANTTAATPSSEAEPPPTPTPSTPITPVHPNSFNANQQKGQVQPATAAAPAAQQPAAPPVPPSTSHAPTSAPVPAPPAAPQPDPSQVAPFGSIDGSDNAAFNLDFSSLDSTDVLESFDFDSFLNTDDQGGNGAFSFDPGLGYGNPDGVEAGTEG</sequence>
<feature type="compositionally biased region" description="Low complexity" evidence="5">
    <location>
        <begin position="587"/>
        <end position="596"/>
    </location>
</feature>
<dbReference type="InParanoid" id="A0A165I2C5"/>
<feature type="compositionally biased region" description="Low complexity" evidence="5">
    <location>
        <begin position="603"/>
        <end position="615"/>
    </location>
</feature>
<feature type="region of interest" description="Disordered" evidence="5">
    <location>
        <begin position="803"/>
        <end position="828"/>
    </location>
</feature>
<feature type="region of interest" description="Disordered" evidence="5">
    <location>
        <begin position="542"/>
        <end position="773"/>
    </location>
</feature>
<keyword evidence="4" id="KW-0539">Nucleus</keyword>
<feature type="region of interest" description="Disordered" evidence="5">
    <location>
        <begin position="76"/>
        <end position="123"/>
    </location>
</feature>
<protein>
    <submittedName>
        <fullName evidence="6">Uncharacterized protein</fullName>
    </submittedName>
</protein>
<feature type="compositionally biased region" description="Low complexity" evidence="5">
    <location>
        <begin position="632"/>
        <end position="642"/>
    </location>
</feature>
<comment type="subcellular location">
    <subcellularLocation>
        <location evidence="1">Nucleus</location>
    </subcellularLocation>
</comment>
<organism evidence="6 7">
    <name type="scientific">Xylona heveae (strain CBS 132557 / TC161)</name>
    <dbReference type="NCBI Taxonomy" id="1328760"/>
    <lineage>
        <taxon>Eukaryota</taxon>
        <taxon>Fungi</taxon>
        <taxon>Dikarya</taxon>
        <taxon>Ascomycota</taxon>
        <taxon>Pezizomycotina</taxon>
        <taxon>Xylonomycetes</taxon>
        <taxon>Xylonales</taxon>
        <taxon>Xylonaceae</taxon>
        <taxon>Xylona</taxon>
    </lineage>
</organism>
<feature type="compositionally biased region" description="Low complexity" evidence="5">
    <location>
        <begin position="715"/>
        <end position="729"/>
    </location>
</feature>